<dbReference type="SMART" id="SM00906">
    <property type="entry name" value="Fungal_trans"/>
    <property type="match status" value="1"/>
</dbReference>
<dbReference type="RefSeq" id="XP_017996503.1">
    <property type="nucleotide sequence ID" value="XM_018144500.1"/>
</dbReference>
<dbReference type="Proteomes" id="UP000038010">
    <property type="component" value="Unassembled WGS sequence"/>
</dbReference>
<dbReference type="STRING" id="1664694.A0A0N1NYD9"/>
<dbReference type="InterPro" id="IPR050987">
    <property type="entry name" value="AtrR-like"/>
</dbReference>
<dbReference type="GO" id="GO:0008270">
    <property type="term" value="F:zinc ion binding"/>
    <property type="evidence" value="ECO:0007669"/>
    <property type="project" value="InterPro"/>
</dbReference>
<organism evidence="4 5">
    <name type="scientific">Cyphellophora attinorum</name>
    <dbReference type="NCBI Taxonomy" id="1664694"/>
    <lineage>
        <taxon>Eukaryota</taxon>
        <taxon>Fungi</taxon>
        <taxon>Dikarya</taxon>
        <taxon>Ascomycota</taxon>
        <taxon>Pezizomycotina</taxon>
        <taxon>Eurotiomycetes</taxon>
        <taxon>Chaetothyriomycetidae</taxon>
        <taxon>Chaetothyriales</taxon>
        <taxon>Cyphellophoraceae</taxon>
        <taxon>Cyphellophora</taxon>
    </lineage>
</organism>
<dbReference type="GO" id="GO:0003700">
    <property type="term" value="F:DNA-binding transcription factor activity"/>
    <property type="evidence" value="ECO:0007669"/>
    <property type="project" value="InterPro"/>
</dbReference>
<dbReference type="PANTHER" id="PTHR46910">
    <property type="entry name" value="TRANSCRIPTION FACTOR PDR1"/>
    <property type="match status" value="1"/>
</dbReference>
<accession>A0A0N1NYD9</accession>
<dbReference type="GO" id="GO:0003677">
    <property type="term" value="F:DNA binding"/>
    <property type="evidence" value="ECO:0007669"/>
    <property type="project" value="InterPro"/>
</dbReference>
<dbReference type="GO" id="GO:0006351">
    <property type="term" value="P:DNA-templated transcription"/>
    <property type="evidence" value="ECO:0007669"/>
    <property type="project" value="InterPro"/>
</dbReference>
<evidence type="ECO:0000313" key="5">
    <source>
        <dbReference type="Proteomes" id="UP000038010"/>
    </source>
</evidence>
<dbReference type="GeneID" id="28736380"/>
<evidence type="ECO:0000313" key="4">
    <source>
        <dbReference type="EMBL" id="KPI36540.1"/>
    </source>
</evidence>
<evidence type="ECO:0000256" key="2">
    <source>
        <dbReference type="SAM" id="MobiDB-lite"/>
    </source>
</evidence>
<dbReference type="EMBL" id="LFJN01000030">
    <property type="protein sequence ID" value="KPI36540.1"/>
    <property type="molecule type" value="Genomic_DNA"/>
</dbReference>
<dbReference type="AlphaFoldDB" id="A0A0N1NYD9"/>
<comment type="caution">
    <text evidence="4">The sequence shown here is derived from an EMBL/GenBank/DDBJ whole genome shotgun (WGS) entry which is preliminary data.</text>
</comment>
<dbReference type="VEuPathDB" id="FungiDB:AB675_4368"/>
<feature type="region of interest" description="Disordered" evidence="2">
    <location>
        <begin position="534"/>
        <end position="553"/>
    </location>
</feature>
<dbReference type="OrthoDB" id="4151741at2759"/>
<dbReference type="InterPro" id="IPR007219">
    <property type="entry name" value="XnlR_reg_dom"/>
</dbReference>
<name>A0A0N1NYD9_9EURO</name>
<gene>
    <name evidence="4" type="ORF">AB675_4368</name>
</gene>
<feature type="domain" description="Xylanolytic transcriptional activator regulatory" evidence="3">
    <location>
        <begin position="203"/>
        <end position="274"/>
    </location>
</feature>
<dbReference type="PANTHER" id="PTHR46910:SF5">
    <property type="entry name" value="ZN(II)2CYS6 TRANSCRIPTION FACTOR (EUROFUNG)"/>
    <property type="match status" value="1"/>
</dbReference>
<reference evidence="4 5" key="1">
    <citation type="submission" date="2015-06" db="EMBL/GenBank/DDBJ databases">
        <title>Draft genome of the ant-associated black yeast Phialophora attae CBS 131958.</title>
        <authorList>
            <person name="Moreno L.F."/>
            <person name="Stielow B.J."/>
            <person name="de Hoog S."/>
            <person name="Vicente V.A."/>
            <person name="Weiss V.A."/>
            <person name="de Vries M."/>
            <person name="Cruz L.M."/>
            <person name="Souza E.M."/>
        </authorList>
    </citation>
    <scope>NUCLEOTIDE SEQUENCE [LARGE SCALE GENOMIC DNA]</scope>
    <source>
        <strain evidence="4 5">CBS 131958</strain>
    </source>
</reference>
<protein>
    <recommendedName>
        <fullName evidence="3">Xylanolytic transcriptional activator regulatory domain-containing protein</fullName>
    </recommendedName>
</protein>
<keyword evidence="5" id="KW-1185">Reference proteome</keyword>
<proteinExistence type="predicted"/>
<dbReference type="Pfam" id="PF04082">
    <property type="entry name" value="Fungal_trans"/>
    <property type="match status" value="1"/>
</dbReference>
<evidence type="ECO:0000259" key="3">
    <source>
        <dbReference type="SMART" id="SM00906"/>
    </source>
</evidence>
<dbReference type="CDD" id="cd12148">
    <property type="entry name" value="fungal_TF_MHR"/>
    <property type="match status" value="1"/>
</dbReference>
<feature type="region of interest" description="Disordered" evidence="2">
    <location>
        <begin position="494"/>
        <end position="524"/>
    </location>
</feature>
<evidence type="ECO:0000256" key="1">
    <source>
        <dbReference type="ARBA" id="ARBA00023242"/>
    </source>
</evidence>
<keyword evidence="1" id="KW-0539">Nucleus</keyword>
<feature type="compositionally biased region" description="Basic and acidic residues" evidence="2">
    <location>
        <begin position="513"/>
        <end position="524"/>
    </location>
</feature>
<sequence length="592" mass="64474">MANVKPQAVILANNLPTAQINQHFAPADTGQISRSTAYSLSFLDVALGGVEPADRVAVHEGLQALSSTLNGSNMNAAINAPNTKTYVVPSKPTGYSMIGHFLELAEMSQPFMIVPSEDIIRAVVFEPDTVAVGEPAWIVTVNYNLLAASRDSSRPCLPDADLRHNMQLALNHSSIFLKPSEANVQALAHLALHGEDFATPNVSWLLLSHACRQAEVISLHVPDQARPQESEQRLCLFWLLFIIDKSCALAFGRQPFLSSSAYSNVPLPSHDTLRSFQPHKSTVFGGEGSQSTEDFVTGAHFLTTGIAFARLIGGLVERGINSAPILNVQEQLKEWAEAAFKPLNTAMLELTESGNAAQQREVSLGIMTLQFQHLHAQVVLLKYLPEAAALRLDCARGMLELLPSVVSNHTSVYNGVVWHLLYYPFAAFFEVVAHVMSSSSSPILHSDIRLLQSLPTYFAEMRGQMRGALVSVCTRLQDVAAKFVYLAEGRVSSTAPSDTVASHPRPTKSGRGPGHDHTQGKHAREGLSGIARSLQSDETSTARDDNNVAHGILSSTASHSDNLEEADTLRMDSNFDWFAWDAYYSTQPNMLL</sequence>